<evidence type="ECO:0000313" key="2">
    <source>
        <dbReference type="Proteomes" id="UP000006352"/>
    </source>
</evidence>
<dbReference type="EMBL" id="HE797449">
    <property type="protein sequence ID" value="CCM06681.1"/>
    <property type="molecule type" value="Genomic_DNA"/>
</dbReference>
<accession>J4ICM7</accession>
<organism evidence="1 2">
    <name type="scientific">Fibroporia radiculosa</name>
    <dbReference type="NCBI Taxonomy" id="599839"/>
    <lineage>
        <taxon>Eukaryota</taxon>
        <taxon>Fungi</taxon>
        <taxon>Dikarya</taxon>
        <taxon>Basidiomycota</taxon>
        <taxon>Agaricomycotina</taxon>
        <taxon>Agaricomycetes</taxon>
        <taxon>Polyporales</taxon>
        <taxon>Fibroporiaceae</taxon>
        <taxon>Fibroporia</taxon>
    </lineage>
</organism>
<reference evidence="1 2" key="1">
    <citation type="journal article" date="2012" name="Appl. Environ. Microbiol.">
        <title>Short-read sequencing for genomic analysis of the brown rot fungus Fibroporia radiculosa.</title>
        <authorList>
            <person name="Tang J.D."/>
            <person name="Perkins A.D."/>
            <person name="Sonstegard T.S."/>
            <person name="Schroeder S.G."/>
            <person name="Burgess S.C."/>
            <person name="Diehl S.V."/>
        </authorList>
    </citation>
    <scope>NUCLEOTIDE SEQUENCE [LARGE SCALE GENOMIC DNA]</scope>
    <source>
        <strain evidence="1 2">TFFH 294</strain>
    </source>
</reference>
<protein>
    <submittedName>
        <fullName evidence="1">Uncharacterized protein</fullName>
    </submittedName>
</protein>
<name>J4ICM7_9APHY</name>
<dbReference type="Proteomes" id="UP000006352">
    <property type="component" value="Unassembled WGS sequence"/>
</dbReference>
<gene>
    <name evidence="1" type="ORF">FIBRA_08966</name>
</gene>
<sequence>MAAHEIQQRRADCSCNAAYASAPVFAASGPGAEQQDSGWLRVLRVLVVDAVHRGAADVHRP</sequence>
<proteinExistence type="predicted"/>
<dbReference type="HOGENOM" id="CLU_2922643_0_0_1"/>
<dbReference type="RefSeq" id="XP_012185964.1">
    <property type="nucleotide sequence ID" value="XM_012330574.1"/>
</dbReference>
<dbReference type="AlphaFoldDB" id="J4ICM7"/>
<dbReference type="GeneID" id="24101581"/>
<dbReference type="InParanoid" id="J4ICM7"/>
<keyword evidence="2" id="KW-1185">Reference proteome</keyword>
<evidence type="ECO:0000313" key="1">
    <source>
        <dbReference type="EMBL" id="CCM06681.1"/>
    </source>
</evidence>